<feature type="region of interest" description="Disordered" evidence="1">
    <location>
        <begin position="396"/>
        <end position="418"/>
    </location>
</feature>
<dbReference type="AlphaFoldDB" id="A0A815GMG3"/>
<evidence type="ECO:0000313" key="2">
    <source>
        <dbReference type="EMBL" id="CAF1342076.1"/>
    </source>
</evidence>
<protein>
    <recommendedName>
        <fullName evidence="4">C3H1-type domain-containing protein</fullName>
    </recommendedName>
</protein>
<organism evidence="2 3">
    <name type="scientific">Rotaria sordida</name>
    <dbReference type="NCBI Taxonomy" id="392033"/>
    <lineage>
        <taxon>Eukaryota</taxon>
        <taxon>Metazoa</taxon>
        <taxon>Spiralia</taxon>
        <taxon>Gnathifera</taxon>
        <taxon>Rotifera</taxon>
        <taxon>Eurotatoria</taxon>
        <taxon>Bdelloidea</taxon>
        <taxon>Philodinida</taxon>
        <taxon>Philodinidae</taxon>
        <taxon>Rotaria</taxon>
    </lineage>
</organism>
<dbReference type="EMBL" id="CAJNOT010002764">
    <property type="protein sequence ID" value="CAF1342076.1"/>
    <property type="molecule type" value="Genomic_DNA"/>
</dbReference>
<evidence type="ECO:0000256" key="1">
    <source>
        <dbReference type="SAM" id="MobiDB-lite"/>
    </source>
</evidence>
<name>A0A815GMG3_9BILA</name>
<evidence type="ECO:0000313" key="3">
    <source>
        <dbReference type="Proteomes" id="UP000663864"/>
    </source>
</evidence>
<reference evidence="2" key="1">
    <citation type="submission" date="2021-02" db="EMBL/GenBank/DDBJ databases">
        <authorList>
            <person name="Nowell W R."/>
        </authorList>
    </citation>
    <scope>NUCLEOTIDE SEQUENCE</scope>
</reference>
<gene>
    <name evidence="2" type="ORF">ZHD862_LOCUS30102</name>
</gene>
<proteinExistence type="predicted"/>
<accession>A0A815GMG3</accession>
<comment type="caution">
    <text evidence="2">The sequence shown here is derived from an EMBL/GenBank/DDBJ whole genome shotgun (WGS) entry which is preliminary data.</text>
</comment>
<dbReference type="Proteomes" id="UP000663864">
    <property type="component" value="Unassembled WGS sequence"/>
</dbReference>
<evidence type="ECO:0008006" key="4">
    <source>
        <dbReference type="Google" id="ProtNLM"/>
    </source>
</evidence>
<sequence>MHLFDKLRASFRRKSNKTELTLSQQIENLLNQTNVSQGDHRLLLLRLVYEHRSRQFDALNVSSNDSKRLEFERSMLKSLLAITSSSSSSSSTTTTSTLNDKSQSNFQRSSRLYKSMPMATSDLPIIIVEFGQQRQRIKLNKIYFTINELLELFSQTFQNLINLKKYEIFLFNKRLDSMTNIDFSQLNNYQRFKIKLNNNRTIEQIDSFNQNDLYSSSMICDRNEITSLKQRLNKVSMKVAEIDFLINSIHTNCKNLMKTLIDEDNQTIDLHKSSNSSLTENAIHQSNQNLTVPPGFKPLSKINCISSQDSQSTDEGIDRDAGSVSRFESAHSDYEFESTYFECRENATLINQPNYPITINDNSKLEWRNQSYRPRQRSHWNSNKVKYQTNYNKEQFGDKPHLKKPINPHKAPLPPEKKKNIPCKYAAGGTCKRGNTLKMKLISMFEIYLGSQCRFIHVV</sequence>